<dbReference type="GO" id="GO:0016491">
    <property type="term" value="F:oxidoreductase activity"/>
    <property type="evidence" value="ECO:0007669"/>
    <property type="project" value="InterPro"/>
</dbReference>
<dbReference type="Pfam" id="PF08534">
    <property type="entry name" value="Redoxin"/>
    <property type="match status" value="1"/>
</dbReference>
<gene>
    <name evidence="2" type="ORF">BJ981_000294</name>
</gene>
<proteinExistence type="predicted"/>
<dbReference type="InterPro" id="IPR036249">
    <property type="entry name" value="Thioredoxin-like_sf"/>
</dbReference>
<protein>
    <submittedName>
        <fullName evidence="2">Thiol-disulfide isomerase/thioredoxin</fullName>
    </submittedName>
</protein>
<reference evidence="2 3" key="1">
    <citation type="submission" date="2020-08" db="EMBL/GenBank/DDBJ databases">
        <title>Sequencing the genomes of 1000 actinobacteria strains.</title>
        <authorList>
            <person name="Klenk H.-P."/>
        </authorList>
    </citation>
    <scope>NUCLEOTIDE SEQUENCE [LARGE SCALE GENOMIC DNA]</scope>
    <source>
        <strain evidence="2 3">DSM 45790</strain>
    </source>
</reference>
<comment type="caution">
    <text evidence="2">The sequence shown here is derived from an EMBL/GenBank/DDBJ whole genome shotgun (WGS) entry which is preliminary data.</text>
</comment>
<sequence>MLTGLLVAVVVLALACALNLALVLRLARIVRERPAAPTPGASLPEIGAALPAFTARTDGGRAVSSEDLATGTALVAFLSATCGPCHESLPQLRETALALRETGAHAVAVVSAPVAAGADDMVRALGDGCETIMAEGYSDARFAPFGVSAYPTFLLYEQGRLVAATHMLGDLRLPVPA</sequence>
<dbReference type="AlphaFoldDB" id="A0A7W9DNT8"/>
<feature type="domain" description="Thioredoxin" evidence="1">
    <location>
        <begin position="44"/>
        <end position="177"/>
    </location>
</feature>
<evidence type="ECO:0000313" key="2">
    <source>
        <dbReference type="EMBL" id="MBB5624595.1"/>
    </source>
</evidence>
<accession>A0A7W9DNT8</accession>
<dbReference type="EMBL" id="JACHBR010000001">
    <property type="protein sequence ID" value="MBB5624595.1"/>
    <property type="molecule type" value="Genomic_DNA"/>
</dbReference>
<dbReference type="Gene3D" id="3.40.30.10">
    <property type="entry name" value="Glutaredoxin"/>
    <property type="match status" value="1"/>
</dbReference>
<dbReference type="RefSeq" id="WP_184607947.1">
    <property type="nucleotide sequence ID" value="NZ_BOOS01000010.1"/>
</dbReference>
<dbReference type="PROSITE" id="PS51352">
    <property type="entry name" value="THIOREDOXIN_2"/>
    <property type="match status" value="1"/>
</dbReference>
<dbReference type="InterPro" id="IPR013740">
    <property type="entry name" value="Redoxin"/>
</dbReference>
<dbReference type="GO" id="GO:0016853">
    <property type="term" value="F:isomerase activity"/>
    <property type="evidence" value="ECO:0007669"/>
    <property type="project" value="UniProtKB-KW"/>
</dbReference>
<organism evidence="2 3">
    <name type="scientific">Sphaerisporangium krabiense</name>
    <dbReference type="NCBI Taxonomy" id="763782"/>
    <lineage>
        <taxon>Bacteria</taxon>
        <taxon>Bacillati</taxon>
        <taxon>Actinomycetota</taxon>
        <taxon>Actinomycetes</taxon>
        <taxon>Streptosporangiales</taxon>
        <taxon>Streptosporangiaceae</taxon>
        <taxon>Sphaerisporangium</taxon>
    </lineage>
</organism>
<evidence type="ECO:0000259" key="1">
    <source>
        <dbReference type="PROSITE" id="PS51352"/>
    </source>
</evidence>
<keyword evidence="2" id="KW-0413">Isomerase</keyword>
<dbReference type="Proteomes" id="UP000588112">
    <property type="component" value="Unassembled WGS sequence"/>
</dbReference>
<dbReference type="SUPFAM" id="SSF52833">
    <property type="entry name" value="Thioredoxin-like"/>
    <property type="match status" value="1"/>
</dbReference>
<name>A0A7W9DNT8_9ACTN</name>
<evidence type="ECO:0000313" key="3">
    <source>
        <dbReference type="Proteomes" id="UP000588112"/>
    </source>
</evidence>
<keyword evidence="3" id="KW-1185">Reference proteome</keyword>
<dbReference type="InterPro" id="IPR013766">
    <property type="entry name" value="Thioredoxin_domain"/>
</dbReference>